<reference evidence="2" key="1">
    <citation type="journal article" date="2020" name="Stud. Mycol.">
        <title>101 Dothideomycetes genomes: a test case for predicting lifestyles and emergence of pathogens.</title>
        <authorList>
            <person name="Haridas S."/>
            <person name="Albert R."/>
            <person name="Binder M."/>
            <person name="Bloem J."/>
            <person name="Labutti K."/>
            <person name="Salamov A."/>
            <person name="Andreopoulos B."/>
            <person name="Baker S."/>
            <person name="Barry K."/>
            <person name="Bills G."/>
            <person name="Bluhm B."/>
            <person name="Cannon C."/>
            <person name="Castanera R."/>
            <person name="Culley D."/>
            <person name="Daum C."/>
            <person name="Ezra D."/>
            <person name="Gonzalez J."/>
            <person name="Henrissat B."/>
            <person name="Kuo A."/>
            <person name="Liang C."/>
            <person name="Lipzen A."/>
            <person name="Lutzoni F."/>
            <person name="Magnuson J."/>
            <person name="Mondo S."/>
            <person name="Nolan M."/>
            <person name="Ohm R."/>
            <person name="Pangilinan J."/>
            <person name="Park H.-J."/>
            <person name="Ramirez L."/>
            <person name="Alfaro M."/>
            <person name="Sun H."/>
            <person name="Tritt A."/>
            <person name="Yoshinaga Y."/>
            <person name="Zwiers L.-H."/>
            <person name="Turgeon B."/>
            <person name="Goodwin S."/>
            <person name="Spatafora J."/>
            <person name="Crous P."/>
            <person name="Grigoriev I."/>
        </authorList>
    </citation>
    <scope>NUCLEOTIDE SEQUENCE</scope>
    <source>
        <strain evidence="2">ATCC 16933</strain>
    </source>
</reference>
<dbReference type="AlphaFoldDB" id="A0A6A6P681"/>
<organism evidence="2 3">
    <name type="scientific">Lineolata rhizophorae</name>
    <dbReference type="NCBI Taxonomy" id="578093"/>
    <lineage>
        <taxon>Eukaryota</taxon>
        <taxon>Fungi</taxon>
        <taxon>Dikarya</taxon>
        <taxon>Ascomycota</taxon>
        <taxon>Pezizomycotina</taxon>
        <taxon>Dothideomycetes</taxon>
        <taxon>Dothideomycetes incertae sedis</taxon>
        <taxon>Lineolatales</taxon>
        <taxon>Lineolataceae</taxon>
        <taxon>Lineolata</taxon>
    </lineage>
</organism>
<evidence type="ECO:0000256" key="1">
    <source>
        <dbReference type="SAM" id="MobiDB-lite"/>
    </source>
</evidence>
<accession>A0A6A6P681</accession>
<dbReference type="EMBL" id="MU001675">
    <property type="protein sequence ID" value="KAF2459344.1"/>
    <property type="molecule type" value="Genomic_DNA"/>
</dbReference>
<proteinExistence type="predicted"/>
<evidence type="ECO:0000313" key="2">
    <source>
        <dbReference type="EMBL" id="KAF2459344.1"/>
    </source>
</evidence>
<feature type="region of interest" description="Disordered" evidence="1">
    <location>
        <begin position="156"/>
        <end position="177"/>
    </location>
</feature>
<protein>
    <submittedName>
        <fullName evidence="2">Uncharacterized protein</fullName>
    </submittedName>
</protein>
<gene>
    <name evidence="2" type="ORF">BDY21DRAFT_419916</name>
</gene>
<feature type="compositionally biased region" description="Polar residues" evidence="1">
    <location>
        <begin position="167"/>
        <end position="177"/>
    </location>
</feature>
<sequence>MPAENLILRFRLSTRGSQSSSRLNCAFPEIFGRRREISGVAAPRLGNSSLIAVLASKERRKSALYAMAGRQQFLSSAKLLSATLRPWQRVWRWVTGKFKPAFRGRCARGIAHLWPDFKRVPGKAHRRLVHRNHGQLDFRTKGVHSGLRHLTFVQNSKRPQKDKRQLHSTILQTGPPQTAYSRSALCKTFRSGPTILSRKKNVDQLKILPLSGTLKKTEMPRAQHQR</sequence>
<name>A0A6A6P681_9PEZI</name>
<keyword evidence="3" id="KW-1185">Reference proteome</keyword>
<dbReference type="Proteomes" id="UP000799766">
    <property type="component" value="Unassembled WGS sequence"/>
</dbReference>
<evidence type="ECO:0000313" key="3">
    <source>
        <dbReference type="Proteomes" id="UP000799766"/>
    </source>
</evidence>